<evidence type="ECO:0000259" key="1">
    <source>
        <dbReference type="Pfam" id="PF02769"/>
    </source>
</evidence>
<gene>
    <name evidence="2" type="ORF">S06H3_43893</name>
</gene>
<protein>
    <recommendedName>
        <fullName evidence="1">PurM-like C-terminal domain-containing protein</fullName>
    </recommendedName>
</protein>
<sequence length="120" mass="13183">MRDPTRGGIATILNEVASGQSFAIELWEEKIPIREAVSSICEILGFDPLYLANEGKVIFIVKEEEADKLLAMARAHPLGKKSQIIGKVVPGPKGKVYLRTQIGSRRVIDVLTGDQLPRIC</sequence>
<dbReference type="GO" id="GO:0051604">
    <property type="term" value="P:protein maturation"/>
    <property type="evidence" value="ECO:0007669"/>
    <property type="project" value="TreeGrafter"/>
</dbReference>
<dbReference type="Pfam" id="PF02769">
    <property type="entry name" value="AIRS_C"/>
    <property type="match status" value="1"/>
</dbReference>
<evidence type="ECO:0000313" key="2">
    <source>
        <dbReference type="EMBL" id="GAI35246.1"/>
    </source>
</evidence>
<dbReference type="PANTHER" id="PTHR30303:SF0">
    <property type="entry name" value="CARBAMOYL DEHYDRATASE HYPE"/>
    <property type="match status" value="1"/>
</dbReference>
<name>X1NYF4_9ZZZZ</name>
<comment type="caution">
    <text evidence="2">The sequence shown here is derived from an EMBL/GenBank/DDBJ whole genome shotgun (WGS) entry which is preliminary data.</text>
</comment>
<dbReference type="InterPro" id="IPR010918">
    <property type="entry name" value="PurM-like_C_dom"/>
</dbReference>
<dbReference type="InterPro" id="IPR036676">
    <property type="entry name" value="PurM-like_C_sf"/>
</dbReference>
<accession>X1NYF4</accession>
<dbReference type="PANTHER" id="PTHR30303">
    <property type="entry name" value="HYDROGENASE ISOENZYMES FORMATION PROTEIN HYPE"/>
    <property type="match status" value="1"/>
</dbReference>
<reference evidence="2" key="1">
    <citation type="journal article" date="2014" name="Front. Microbiol.">
        <title>High frequency of phylogenetically diverse reductive dehalogenase-homologous genes in deep subseafloor sedimentary metagenomes.</title>
        <authorList>
            <person name="Kawai M."/>
            <person name="Futagami T."/>
            <person name="Toyoda A."/>
            <person name="Takaki Y."/>
            <person name="Nishi S."/>
            <person name="Hori S."/>
            <person name="Arai W."/>
            <person name="Tsubouchi T."/>
            <person name="Morono Y."/>
            <person name="Uchiyama I."/>
            <person name="Ito T."/>
            <person name="Fujiyama A."/>
            <person name="Inagaki F."/>
            <person name="Takami H."/>
        </authorList>
    </citation>
    <scope>NUCLEOTIDE SEQUENCE</scope>
    <source>
        <strain evidence="2">Expedition CK06-06</strain>
    </source>
</reference>
<dbReference type="Gene3D" id="3.90.650.10">
    <property type="entry name" value="PurM-like C-terminal domain"/>
    <property type="match status" value="1"/>
</dbReference>
<feature type="domain" description="PurM-like C-terminal" evidence="1">
    <location>
        <begin position="1"/>
        <end position="98"/>
    </location>
</feature>
<dbReference type="SUPFAM" id="SSF56042">
    <property type="entry name" value="PurM C-terminal domain-like"/>
    <property type="match status" value="1"/>
</dbReference>
<dbReference type="InterPro" id="IPR011854">
    <property type="entry name" value="HypE"/>
</dbReference>
<dbReference type="EMBL" id="BARV01027258">
    <property type="protein sequence ID" value="GAI35246.1"/>
    <property type="molecule type" value="Genomic_DNA"/>
</dbReference>
<dbReference type="AlphaFoldDB" id="X1NYF4"/>
<proteinExistence type="predicted"/>
<organism evidence="2">
    <name type="scientific">marine sediment metagenome</name>
    <dbReference type="NCBI Taxonomy" id="412755"/>
    <lineage>
        <taxon>unclassified sequences</taxon>
        <taxon>metagenomes</taxon>
        <taxon>ecological metagenomes</taxon>
    </lineage>
</organism>